<protein>
    <submittedName>
        <fullName evidence="2">Uncharacterized protein</fullName>
    </submittedName>
</protein>
<feature type="compositionally biased region" description="Pro residues" evidence="1">
    <location>
        <begin position="326"/>
        <end position="335"/>
    </location>
</feature>
<evidence type="ECO:0000256" key="1">
    <source>
        <dbReference type="SAM" id="MobiDB-lite"/>
    </source>
</evidence>
<accession>A0A0F9KJ33</accession>
<reference evidence="2" key="1">
    <citation type="journal article" date="2015" name="Nature">
        <title>Complex archaea that bridge the gap between prokaryotes and eukaryotes.</title>
        <authorList>
            <person name="Spang A."/>
            <person name="Saw J.H."/>
            <person name="Jorgensen S.L."/>
            <person name="Zaremba-Niedzwiedzka K."/>
            <person name="Martijn J."/>
            <person name="Lind A.E."/>
            <person name="van Eijk R."/>
            <person name="Schleper C."/>
            <person name="Guy L."/>
            <person name="Ettema T.J."/>
        </authorList>
    </citation>
    <scope>NUCLEOTIDE SEQUENCE</scope>
</reference>
<feature type="region of interest" description="Disordered" evidence="1">
    <location>
        <begin position="319"/>
        <end position="346"/>
    </location>
</feature>
<dbReference type="EMBL" id="LAZR01013396">
    <property type="protein sequence ID" value="KKM22158.1"/>
    <property type="molecule type" value="Genomic_DNA"/>
</dbReference>
<comment type="caution">
    <text evidence="2">The sequence shown here is derived from an EMBL/GenBank/DDBJ whole genome shotgun (WGS) entry which is preliminary data.</text>
</comment>
<organism evidence="2">
    <name type="scientific">marine sediment metagenome</name>
    <dbReference type="NCBI Taxonomy" id="412755"/>
    <lineage>
        <taxon>unclassified sequences</taxon>
        <taxon>metagenomes</taxon>
        <taxon>ecological metagenomes</taxon>
    </lineage>
</organism>
<sequence length="346" mass="35310">MSPERALEAAADPRAAALAEELEASLPARIVQAEKVRAYASTLSVGERVGNAANSFMQSAVGMSASALGGIAVLAKELDELFGTGTYEGKEAKELATAKAGEVIRRWAERTFPDDPQLRGAFVDNVLPSAFGSGATFLATGGVVAALRGSSLAAAGTLGAVVETGATYEEAKASGATEEVARKAAVWALPLGALEAIPAERQLNRFLNAYRGGKRGQILKAIVAGGGEEAIQEGIQTVGGNVIARALYDSERKLLEDLGPSVAAGAIVGGTLSGGAAAVGQITGRKKDPEYKQLLEDIRRDPERFRKAGFGSLVDVVQGETAGVEPAPPAPPEPAGPVAAPAAEAP</sequence>
<name>A0A0F9KJ33_9ZZZZ</name>
<feature type="non-terminal residue" evidence="2">
    <location>
        <position position="346"/>
    </location>
</feature>
<gene>
    <name evidence="2" type="ORF">LCGC14_1628150</name>
</gene>
<feature type="compositionally biased region" description="Low complexity" evidence="1">
    <location>
        <begin position="336"/>
        <end position="346"/>
    </location>
</feature>
<evidence type="ECO:0000313" key="2">
    <source>
        <dbReference type="EMBL" id="KKM22158.1"/>
    </source>
</evidence>
<dbReference type="AlphaFoldDB" id="A0A0F9KJ33"/>
<proteinExistence type="predicted"/>